<feature type="compositionally biased region" description="Basic and acidic residues" evidence="1">
    <location>
        <begin position="15"/>
        <end position="25"/>
    </location>
</feature>
<dbReference type="AlphaFoldDB" id="A0A9N8E2F1"/>
<dbReference type="InterPro" id="IPR036865">
    <property type="entry name" value="CRAL-TRIO_dom_sf"/>
</dbReference>
<feature type="compositionally biased region" description="Basic and acidic residues" evidence="1">
    <location>
        <begin position="42"/>
        <end position="59"/>
    </location>
</feature>
<dbReference type="Proteomes" id="UP001153069">
    <property type="component" value="Unassembled WGS sequence"/>
</dbReference>
<sequence length="347" mass="39327">MNPERDAAGAAEATPIRDREDHDEIPVNNDDVAVGDGPEVEAADRAVEDDQGNQHHQDQGAEDENDVAGDDQAAARGHPIMPVVADEAWTMEITDQERQWACTIKTAIESCPDLDKLSDFEYCQFAIVDQDNVEGAVDRATSLQGLCQEYDIYNSLEDAMTRLDQFVKLLPEMFLSFTSNHRSGGYAIVTDMKGYDQKALKTEKGWKTHIAGLYYLFHALNPDFHSIRHGITIVQECEGYSILANVDFKTARTTSAEFYSVYPFNTHELKYYHTNMFFNMTMSSCKAVLPKSVSSKFHVGCFFPPGRLDRFYNIPDPQTAMERTIMRMQHRSSVRRRYENGAQFQLS</sequence>
<organism evidence="2 3">
    <name type="scientific">Seminavis robusta</name>
    <dbReference type="NCBI Taxonomy" id="568900"/>
    <lineage>
        <taxon>Eukaryota</taxon>
        <taxon>Sar</taxon>
        <taxon>Stramenopiles</taxon>
        <taxon>Ochrophyta</taxon>
        <taxon>Bacillariophyta</taxon>
        <taxon>Bacillariophyceae</taxon>
        <taxon>Bacillariophycidae</taxon>
        <taxon>Naviculales</taxon>
        <taxon>Naviculaceae</taxon>
        <taxon>Seminavis</taxon>
    </lineage>
</organism>
<accession>A0A9N8E2F1</accession>
<gene>
    <name evidence="2" type="ORF">SEMRO_582_G170430.1</name>
</gene>
<protein>
    <submittedName>
        <fullName evidence="2">Uncharacterized protein</fullName>
    </submittedName>
</protein>
<keyword evidence="3" id="KW-1185">Reference proteome</keyword>
<dbReference type="Gene3D" id="3.40.525.10">
    <property type="entry name" value="CRAL-TRIO lipid binding domain"/>
    <property type="match status" value="1"/>
</dbReference>
<evidence type="ECO:0000256" key="1">
    <source>
        <dbReference type="SAM" id="MobiDB-lite"/>
    </source>
</evidence>
<proteinExistence type="predicted"/>
<comment type="caution">
    <text evidence="2">The sequence shown here is derived from an EMBL/GenBank/DDBJ whole genome shotgun (WGS) entry which is preliminary data.</text>
</comment>
<dbReference type="EMBL" id="CAICTM010000581">
    <property type="protein sequence ID" value="CAB9513272.1"/>
    <property type="molecule type" value="Genomic_DNA"/>
</dbReference>
<dbReference type="SUPFAM" id="SSF52087">
    <property type="entry name" value="CRAL/TRIO domain"/>
    <property type="match status" value="1"/>
</dbReference>
<evidence type="ECO:0000313" key="3">
    <source>
        <dbReference type="Proteomes" id="UP001153069"/>
    </source>
</evidence>
<reference evidence="2" key="1">
    <citation type="submission" date="2020-06" db="EMBL/GenBank/DDBJ databases">
        <authorList>
            <consortium name="Plant Systems Biology data submission"/>
        </authorList>
    </citation>
    <scope>NUCLEOTIDE SEQUENCE</scope>
    <source>
        <strain evidence="2">D6</strain>
    </source>
</reference>
<dbReference type="OrthoDB" id="18234at2759"/>
<feature type="region of interest" description="Disordered" evidence="1">
    <location>
        <begin position="1"/>
        <end position="70"/>
    </location>
</feature>
<name>A0A9N8E2F1_9STRA</name>
<feature type="compositionally biased region" description="Acidic residues" evidence="1">
    <location>
        <begin position="60"/>
        <end position="69"/>
    </location>
</feature>
<evidence type="ECO:0000313" key="2">
    <source>
        <dbReference type="EMBL" id="CAB9513272.1"/>
    </source>
</evidence>